<comment type="caution">
    <text evidence="1">The sequence shown here is derived from an EMBL/GenBank/DDBJ whole genome shotgun (WGS) entry which is preliminary data.</text>
</comment>
<dbReference type="Proteomes" id="UP000324897">
    <property type="component" value="Chromosome 2"/>
</dbReference>
<evidence type="ECO:0000313" key="2">
    <source>
        <dbReference type="Proteomes" id="UP000324897"/>
    </source>
</evidence>
<dbReference type="Gramene" id="TVU24117">
    <property type="protein sequence ID" value="TVU24117"/>
    <property type="gene ID" value="EJB05_26515"/>
</dbReference>
<reference evidence="1 2" key="1">
    <citation type="journal article" date="2019" name="Sci. Rep.">
        <title>A high-quality genome of Eragrostis curvula grass provides insights into Poaceae evolution and supports new strategies to enhance forage quality.</title>
        <authorList>
            <person name="Carballo J."/>
            <person name="Santos B.A.C.M."/>
            <person name="Zappacosta D."/>
            <person name="Garbus I."/>
            <person name="Selva J.P."/>
            <person name="Gallo C.A."/>
            <person name="Diaz A."/>
            <person name="Albertini E."/>
            <person name="Caccamo M."/>
            <person name="Echenique V."/>
        </authorList>
    </citation>
    <scope>NUCLEOTIDE SEQUENCE [LARGE SCALE GENOMIC DNA]</scope>
    <source>
        <strain evidence="2">cv. Victoria</strain>
        <tissue evidence="1">Leaf</tissue>
    </source>
</reference>
<gene>
    <name evidence="1" type="ORF">EJB05_26515</name>
</gene>
<name>A0A5J9ULH2_9POAL</name>
<protein>
    <submittedName>
        <fullName evidence="1">Uncharacterized protein</fullName>
    </submittedName>
</protein>
<dbReference type="EMBL" id="RWGY01000013">
    <property type="protein sequence ID" value="TVU24117.1"/>
    <property type="molecule type" value="Genomic_DNA"/>
</dbReference>
<evidence type="ECO:0000313" key="1">
    <source>
        <dbReference type="EMBL" id="TVU24117.1"/>
    </source>
</evidence>
<dbReference type="AlphaFoldDB" id="A0A5J9ULH2"/>
<accession>A0A5J9ULH2</accession>
<keyword evidence="2" id="KW-1185">Reference proteome</keyword>
<sequence>MLDSISSSRRTGESFNNFLGCQSWCCERALNPSQQLILASSSPIPSVYINKRPRLFAALKIILQQMRLLVVAATTIQN</sequence>
<organism evidence="1 2">
    <name type="scientific">Eragrostis curvula</name>
    <name type="common">weeping love grass</name>
    <dbReference type="NCBI Taxonomy" id="38414"/>
    <lineage>
        <taxon>Eukaryota</taxon>
        <taxon>Viridiplantae</taxon>
        <taxon>Streptophyta</taxon>
        <taxon>Embryophyta</taxon>
        <taxon>Tracheophyta</taxon>
        <taxon>Spermatophyta</taxon>
        <taxon>Magnoliopsida</taxon>
        <taxon>Liliopsida</taxon>
        <taxon>Poales</taxon>
        <taxon>Poaceae</taxon>
        <taxon>PACMAD clade</taxon>
        <taxon>Chloridoideae</taxon>
        <taxon>Eragrostideae</taxon>
        <taxon>Eragrostidinae</taxon>
        <taxon>Eragrostis</taxon>
    </lineage>
</organism>
<proteinExistence type="predicted"/>